<dbReference type="Proteomes" id="UP000008206">
    <property type="component" value="Plasmid Cy782202"/>
</dbReference>
<keyword evidence="1" id="KW-0614">Plasmid</keyword>
<evidence type="ECO:0000313" key="2">
    <source>
        <dbReference type="Proteomes" id="UP000008206"/>
    </source>
</evidence>
<dbReference type="EMBL" id="CP002200">
    <property type="protein sequence ID" value="ADN18089.1"/>
    <property type="molecule type" value="Genomic_DNA"/>
</dbReference>
<keyword evidence="2" id="KW-1185">Reference proteome</keyword>
<dbReference type="AlphaFoldDB" id="E0UMA9"/>
<accession>E0UMA9</accession>
<geneLocation type="plasmid" evidence="1 2">
    <name>Cy782202</name>
</geneLocation>
<protein>
    <submittedName>
        <fullName evidence="1">Uncharacterized protein</fullName>
    </submittedName>
</protein>
<sequence length="123" mass="14058">MNMGKKITLNVNFKGENELNQVLNEEMLILDSSEIKSLLIKILKGVYLPIISSKISPSEQKELISELLSLKNYFQGLINNMQSILDHLSRNSVPYLAELNLTQPDSQEEIKNKVSNQFENFCE</sequence>
<proteinExistence type="predicted"/>
<evidence type="ECO:0000313" key="1">
    <source>
        <dbReference type="EMBL" id="ADN18089.1"/>
    </source>
</evidence>
<dbReference type="KEGG" id="cyj:Cyan7822_6289"/>
<organism evidence="1 2">
    <name type="scientific">Gloeothece verrucosa (strain PCC 7822)</name>
    <name type="common">Cyanothece sp. (strain PCC 7822)</name>
    <dbReference type="NCBI Taxonomy" id="497965"/>
    <lineage>
        <taxon>Bacteria</taxon>
        <taxon>Bacillati</taxon>
        <taxon>Cyanobacteriota</taxon>
        <taxon>Cyanophyceae</taxon>
        <taxon>Oscillatoriophycideae</taxon>
        <taxon>Chroococcales</taxon>
        <taxon>Aphanothecaceae</taxon>
        <taxon>Gloeothece</taxon>
        <taxon>Gloeothece verrucosa</taxon>
    </lineage>
</organism>
<dbReference type="HOGENOM" id="CLU_2011458_0_0_3"/>
<gene>
    <name evidence="1" type="ordered locus">Cyan7822_6289</name>
</gene>
<name>E0UMA9_GLOV7</name>
<reference evidence="2" key="1">
    <citation type="journal article" date="2011" name="MBio">
        <title>Novel metabolic attributes of the genus Cyanothece, comprising a group of unicellular nitrogen-fixing Cyanobacteria.</title>
        <authorList>
            <person name="Bandyopadhyay A."/>
            <person name="Elvitigala T."/>
            <person name="Welsh E."/>
            <person name="Stockel J."/>
            <person name="Liberton M."/>
            <person name="Min H."/>
            <person name="Sherman L.A."/>
            <person name="Pakrasi H.B."/>
        </authorList>
    </citation>
    <scope>NUCLEOTIDE SEQUENCE [LARGE SCALE GENOMIC DNA]</scope>
    <source>
        <strain evidence="2">PCC 7822</strain>
        <plasmid evidence="2">Cy782202</plasmid>
    </source>
</reference>